<dbReference type="EMBL" id="JACKWZ010000004">
    <property type="protein sequence ID" value="KAF9424241.1"/>
    <property type="molecule type" value="Genomic_DNA"/>
</dbReference>
<protein>
    <submittedName>
        <fullName evidence="2">Uncharacterized protein</fullName>
    </submittedName>
</protein>
<evidence type="ECO:0000313" key="2">
    <source>
        <dbReference type="EMBL" id="KAF9424241.1"/>
    </source>
</evidence>
<feature type="region of interest" description="Disordered" evidence="1">
    <location>
        <begin position="1"/>
        <end position="49"/>
    </location>
</feature>
<comment type="caution">
    <text evidence="2">The sequence shown here is derived from an EMBL/GenBank/DDBJ whole genome shotgun (WGS) entry which is preliminary data.</text>
</comment>
<dbReference type="AlphaFoldDB" id="A0A835GR06"/>
<keyword evidence="3" id="KW-1185">Reference proteome</keyword>
<feature type="compositionally biased region" description="Basic and acidic residues" evidence="1">
    <location>
        <begin position="1"/>
        <end position="16"/>
    </location>
</feature>
<dbReference type="Proteomes" id="UP000648187">
    <property type="component" value="Unassembled WGS sequence"/>
</dbReference>
<reference evidence="2" key="1">
    <citation type="submission" date="2020-08" db="EMBL/GenBank/DDBJ databases">
        <title>Spodoptera exigua strain:BAW_Kor-Di-RS1 Genome sequencing and assembly.</title>
        <authorList>
            <person name="Kim J."/>
            <person name="Nam H.Y."/>
            <person name="Kwon M."/>
            <person name="Choi J.H."/>
            <person name="Cho S.R."/>
            <person name="Kim G.-H."/>
        </authorList>
    </citation>
    <scope>NUCLEOTIDE SEQUENCE</scope>
    <source>
        <strain evidence="2">BAW_Kor-Di-RS1</strain>
        <tissue evidence="2">Whole-body</tissue>
    </source>
</reference>
<sequence>MLSLRLEKRKQEKAGETQEEAPATEKVESESETTEPPLQLSDGQDEHSDFNLYRSIESRTISAAGAFATAGSKLSHEEVGARAVHWRLSSRERDSCIQLYTTLKGDKAIAFRVTDRQAK</sequence>
<evidence type="ECO:0000256" key="1">
    <source>
        <dbReference type="SAM" id="MobiDB-lite"/>
    </source>
</evidence>
<name>A0A835GR06_SPOEX</name>
<gene>
    <name evidence="2" type="ORF">HW555_000634</name>
</gene>
<organism evidence="2 3">
    <name type="scientific">Spodoptera exigua</name>
    <name type="common">Beet armyworm</name>
    <name type="synonym">Noctua fulgens</name>
    <dbReference type="NCBI Taxonomy" id="7107"/>
    <lineage>
        <taxon>Eukaryota</taxon>
        <taxon>Metazoa</taxon>
        <taxon>Ecdysozoa</taxon>
        <taxon>Arthropoda</taxon>
        <taxon>Hexapoda</taxon>
        <taxon>Insecta</taxon>
        <taxon>Pterygota</taxon>
        <taxon>Neoptera</taxon>
        <taxon>Endopterygota</taxon>
        <taxon>Lepidoptera</taxon>
        <taxon>Glossata</taxon>
        <taxon>Ditrysia</taxon>
        <taxon>Noctuoidea</taxon>
        <taxon>Noctuidae</taxon>
        <taxon>Amphipyrinae</taxon>
        <taxon>Spodoptera</taxon>
    </lineage>
</organism>
<accession>A0A835GR06</accession>
<evidence type="ECO:0000313" key="3">
    <source>
        <dbReference type="Proteomes" id="UP000648187"/>
    </source>
</evidence>
<proteinExistence type="predicted"/>